<keyword evidence="10" id="KW-0904">Protein phosphatase</keyword>
<name>A0ABZ2L7U3_9BACT</name>
<evidence type="ECO:0000259" key="11">
    <source>
        <dbReference type="Pfam" id="PF06315"/>
    </source>
</evidence>
<gene>
    <name evidence="13" type="primary">aceK</name>
    <name evidence="13" type="ORF">LVJ94_07165</name>
</gene>
<dbReference type="Pfam" id="PF20423">
    <property type="entry name" value="AceK_regulatory"/>
    <property type="match status" value="1"/>
</dbReference>
<dbReference type="EC" id="2.7.11.5" evidence="13"/>
<evidence type="ECO:0000256" key="3">
    <source>
        <dbReference type="ARBA" id="ARBA00022527"/>
    </source>
</evidence>
<dbReference type="Pfam" id="PF06315">
    <property type="entry name" value="AceK_kinase"/>
    <property type="match status" value="1"/>
</dbReference>
<evidence type="ECO:0000313" key="14">
    <source>
        <dbReference type="Proteomes" id="UP001374803"/>
    </source>
</evidence>
<accession>A0ABZ2L7U3</accession>
<dbReference type="GO" id="GO:0008772">
    <property type="term" value="F:[isocitrate dehydrogenase (NADP+)] kinase activity"/>
    <property type="evidence" value="ECO:0007669"/>
    <property type="project" value="UniProtKB-EC"/>
</dbReference>
<keyword evidence="1" id="KW-0329">Glyoxylate bypass</keyword>
<keyword evidence="2" id="KW-0963">Cytoplasm</keyword>
<dbReference type="GO" id="GO:0016787">
    <property type="term" value="F:hydrolase activity"/>
    <property type="evidence" value="ECO:0007669"/>
    <property type="project" value="UniProtKB-KW"/>
</dbReference>
<keyword evidence="4" id="KW-0816">Tricarboxylic acid cycle</keyword>
<evidence type="ECO:0000256" key="9">
    <source>
        <dbReference type="ARBA" id="ARBA00022840"/>
    </source>
</evidence>
<evidence type="ECO:0000256" key="10">
    <source>
        <dbReference type="ARBA" id="ARBA00022912"/>
    </source>
</evidence>
<dbReference type="PANTHER" id="PTHR39559:SF1">
    <property type="entry name" value="ISOCITRATE DEHYDROGENASE KINASE_PHOSPHATASE"/>
    <property type="match status" value="1"/>
</dbReference>
<keyword evidence="9" id="KW-0067">ATP-binding</keyword>
<feature type="domain" description="Isocitrate dehydrogenase kinase/phosphatase (AceK) kinase" evidence="11">
    <location>
        <begin position="308"/>
        <end position="562"/>
    </location>
</feature>
<evidence type="ECO:0000256" key="2">
    <source>
        <dbReference type="ARBA" id="ARBA00022490"/>
    </source>
</evidence>
<dbReference type="NCBIfam" id="NF002804">
    <property type="entry name" value="PRK02946.1"/>
    <property type="match status" value="1"/>
</dbReference>
<reference evidence="13" key="1">
    <citation type="submission" date="2021-12" db="EMBL/GenBank/DDBJ databases">
        <title>Discovery of the Pendulisporaceae a myxobacterial family with distinct sporulation behavior and unique specialized metabolism.</title>
        <authorList>
            <person name="Garcia R."/>
            <person name="Popoff A."/>
            <person name="Bader C.D."/>
            <person name="Loehr J."/>
            <person name="Walesch S."/>
            <person name="Walt C."/>
            <person name="Boldt J."/>
            <person name="Bunk B."/>
            <person name="Haeckl F.J.F.P.J."/>
            <person name="Gunesch A.P."/>
            <person name="Birkelbach J."/>
            <person name="Nuebel U."/>
            <person name="Pietschmann T."/>
            <person name="Bach T."/>
            <person name="Mueller R."/>
        </authorList>
    </citation>
    <scope>NUCLEOTIDE SEQUENCE</scope>
    <source>
        <strain evidence="13">MSr11367</strain>
    </source>
</reference>
<keyword evidence="5 13" id="KW-0808">Transferase</keyword>
<evidence type="ECO:0000259" key="12">
    <source>
        <dbReference type="Pfam" id="PF20423"/>
    </source>
</evidence>
<keyword evidence="8 13" id="KW-0378">Hydrolase</keyword>
<dbReference type="EMBL" id="CP089983">
    <property type="protein sequence ID" value="WXB07011.1"/>
    <property type="molecule type" value="Genomic_DNA"/>
</dbReference>
<feature type="domain" description="Isocitrate dehydrogenase kinase/phosphatase (AceK) regulatory" evidence="12">
    <location>
        <begin position="8"/>
        <end position="306"/>
    </location>
</feature>
<keyword evidence="3" id="KW-0723">Serine/threonine-protein kinase</keyword>
<organism evidence="13 14">
    <name type="scientific">Pendulispora rubella</name>
    <dbReference type="NCBI Taxonomy" id="2741070"/>
    <lineage>
        <taxon>Bacteria</taxon>
        <taxon>Pseudomonadati</taxon>
        <taxon>Myxococcota</taxon>
        <taxon>Myxococcia</taxon>
        <taxon>Myxococcales</taxon>
        <taxon>Sorangiineae</taxon>
        <taxon>Pendulisporaceae</taxon>
        <taxon>Pendulispora</taxon>
    </lineage>
</organism>
<proteinExistence type="inferred from homology"/>
<keyword evidence="14" id="KW-1185">Reference proteome</keyword>
<dbReference type="InterPro" id="IPR010452">
    <property type="entry name" value="Isocitrate_DH_AceK"/>
</dbReference>
<dbReference type="PIRSF" id="PIRSF000719">
    <property type="entry name" value="AceK"/>
    <property type="match status" value="1"/>
</dbReference>
<dbReference type="RefSeq" id="WP_394836672.1">
    <property type="nucleotide sequence ID" value="NZ_CP089929.1"/>
</dbReference>
<evidence type="ECO:0000256" key="8">
    <source>
        <dbReference type="ARBA" id="ARBA00022801"/>
    </source>
</evidence>
<dbReference type="EC" id="3.1.3.-" evidence="13"/>
<sequence length="575" mass="67489">MSASFYIARAILDGFDKHYRLFRETTGRAKERFERADWEGGRAAAFARIDMYDQRVREAVEVLGDRFPDLGLDDTLWQSIKLAYVGLLHDHKQPECAETFYNSVATRVLDRRYHSNEYIFSRPAVSTEHLDGDEPTYRPYYTADLGEAFRQILRSFNLKNPFQDLERDIQRMLRAVEEHFPEGWDRQPNFQIQALRSLFFRNKAAYIIGRVLNGNVLIPLMVPILRDEQGRLFVDALLLDKRSIGRVLSLNHVYFMVDMEVPAAYVSFLETVVPQRPRGELYTMVGLQKQGKTLFFRDLQQHLKHSTDTFVLAPGTKGMVMLVFTLPSLPCVFKIIRDWFEPPKDTDRNMVLDRYQLVKHHDRVGRMTDALEFTHVAFPRERFSAEVLEEMERVAPSNVSIEGDRIVLKHIYVERRLVPLDMYIQDAGDEQLRDVIREYGEAVKDLARANIFPGDLLTKNFGVTRYGRVVFYDYDEICYLTDCRFRSMPKPRDDDEEMANEPWFAVEPNDVFPEQFPMFLFPEGRMRQIFLAEHRDLAQARFWIERQAHIREGLEEEVFPYGESHRFANRDQKGG</sequence>
<dbReference type="Proteomes" id="UP001374803">
    <property type="component" value="Chromosome"/>
</dbReference>
<keyword evidence="7 13" id="KW-0418">Kinase</keyword>
<evidence type="ECO:0000256" key="1">
    <source>
        <dbReference type="ARBA" id="ARBA00022435"/>
    </source>
</evidence>
<keyword evidence="6" id="KW-0547">Nucleotide-binding</keyword>
<dbReference type="PANTHER" id="PTHR39559">
    <property type="match status" value="1"/>
</dbReference>
<dbReference type="InterPro" id="IPR046855">
    <property type="entry name" value="AceK_kinase"/>
</dbReference>
<evidence type="ECO:0000313" key="13">
    <source>
        <dbReference type="EMBL" id="WXB07011.1"/>
    </source>
</evidence>
<protein>
    <submittedName>
        <fullName evidence="13">Bifunctional isocitrate dehydrogenase kinase/phosphatase</fullName>
        <ecNumber evidence="13">2.7.11.5</ecNumber>
        <ecNumber evidence="13">3.1.3.-</ecNumber>
    </submittedName>
</protein>
<evidence type="ECO:0000256" key="5">
    <source>
        <dbReference type="ARBA" id="ARBA00022679"/>
    </source>
</evidence>
<evidence type="ECO:0000256" key="4">
    <source>
        <dbReference type="ARBA" id="ARBA00022532"/>
    </source>
</evidence>
<dbReference type="HAMAP" id="MF_00747">
    <property type="entry name" value="AceK"/>
    <property type="match status" value="1"/>
</dbReference>
<evidence type="ECO:0000256" key="6">
    <source>
        <dbReference type="ARBA" id="ARBA00022741"/>
    </source>
</evidence>
<dbReference type="InterPro" id="IPR046854">
    <property type="entry name" value="AceK_regulatory"/>
</dbReference>
<evidence type="ECO:0000256" key="7">
    <source>
        <dbReference type="ARBA" id="ARBA00022777"/>
    </source>
</evidence>